<name>A0ABS4U8R6_9CORY</name>
<organism evidence="1 2">
    <name type="scientific">Corynebacterium freneyi</name>
    <dbReference type="NCBI Taxonomy" id="134034"/>
    <lineage>
        <taxon>Bacteria</taxon>
        <taxon>Bacillati</taxon>
        <taxon>Actinomycetota</taxon>
        <taxon>Actinomycetes</taxon>
        <taxon>Mycobacteriales</taxon>
        <taxon>Corynebacteriaceae</taxon>
        <taxon>Corynebacterium</taxon>
    </lineage>
</organism>
<evidence type="ECO:0008006" key="3">
    <source>
        <dbReference type="Google" id="ProtNLM"/>
    </source>
</evidence>
<keyword evidence="2" id="KW-1185">Reference proteome</keyword>
<proteinExistence type="predicted"/>
<reference evidence="1 2" key="1">
    <citation type="submission" date="2021-03" db="EMBL/GenBank/DDBJ databases">
        <title>Sequencing the genomes of 1000 actinobacteria strains.</title>
        <authorList>
            <person name="Klenk H.-P."/>
        </authorList>
    </citation>
    <scope>NUCLEOTIDE SEQUENCE [LARGE SCALE GENOMIC DNA]</scope>
    <source>
        <strain evidence="1 2">DSM 44506</strain>
    </source>
</reference>
<dbReference type="Proteomes" id="UP001519305">
    <property type="component" value="Unassembled WGS sequence"/>
</dbReference>
<dbReference type="EMBL" id="JAGINY010000001">
    <property type="protein sequence ID" value="MBP2333045.1"/>
    <property type="molecule type" value="Genomic_DNA"/>
</dbReference>
<comment type="caution">
    <text evidence="1">The sequence shown here is derived from an EMBL/GenBank/DDBJ whole genome shotgun (WGS) entry which is preliminary data.</text>
</comment>
<accession>A0ABS4U8R6</accession>
<dbReference type="RefSeq" id="WP_244979550.1">
    <property type="nucleotide sequence ID" value="NZ_CP047357.1"/>
</dbReference>
<sequence length="148" mass="16551">MAREPMPYIAGAVRRWLLDQPELVALLHGGTISTRDLPSPLTLPHVTVAVVGHVGPDPMLRRLMVQVTPWVPDLDVTGFDEDPDVTAWSIAATAGELLGRAKNVVLDDRHAWSATWIDGPVQLYDEKRGKDSLLFYAPVRFQVHLRRR</sequence>
<evidence type="ECO:0000313" key="1">
    <source>
        <dbReference type="EMBL" id="MBP2333045.1"/>
    </source>
</evidence>
<gene>
    <name evidence="1" type="ORF">JOF33_001744</name>
</gene>
<protein>
    <recommendedName>
        <fullName evidence="3">Tail terminator</fullName>
    </recommendedName>
</protein>
<evidence type="ECO:0000313" key="2">
    <source>
        <dbReference type="Proteomes" id="UP001519305"/>
    </source>
</evidence>